<evidence type="ECO:0000313" key="1">
    <source>
        <dbReference type="EMBL" id="MCE0482220.1"/>
    </source>
</evidence>
<protein>
    <submittedName>
        <fullName evidence="1">Uncharacterized protein</fullName>
    </submittedName>
</protein>
<comment type="caution">
    <text evidence="1">The sequence shown here is derived from an EMBL/GenBank/DDBJ whole genome shotgun (WGS) entry which is preliminary data.</text>
</comment>
<accession>A0ABS8VPE4</accession>
<dbReference type="Proteomes" id="UP000823775">
    <property type="component" value="Unassembled WGS sequence"/>
</dbReference>
<sequence>FLGTLNIDPQSMKQLLLWPPYREIRHTLSGPRSVACWTRHQQFEYHMTFPYAHMSRESLVWNENASVEDERGDCVAVAAAEHQLSIERAL</sequence>
<feature type="non-terminal residue" evidence="1">
    <location>
        <position position="1"/>
    </location>
</feature>
<name>A0ABS8VPE4_DATST</name>
<organism evidence="1 2">
    <name type="scientific">Datura stramonium</name>
    <name type="common">Jimsonweed</name>
    <name type="synonym">Common thornapple</name>
    <dbReference type="NCBI Taxonomy" id="4076"/>
    <lineage>
        <taxon>Eukaryota</taxon>
        <taxon>Viridiplantae</taxon>
        <taxon>Streptophyta</taxon>
        <taxon>Embryophyta</taxon>
        <taxon>Tracheophyta</taxon>
        <taxon>Spermatophyta</taxon>
        <taxon>Magnoliopsida</taxon>
        <taxon>eudicotyledons</taxon>
        <taxon>Gunneridae</taxon>
        <taxon>Pentapetalae</taxon>
        <taxon>asterids</taxon>
        <taxon>lamiids</taxon>
        <taxon>Solanales</taxon>
        <taxon>Solanaceae</taxon>
        <taxon>Solanoideae</taxon>
        <taxon>Datureae</taxon>
        <taxon>Datura</taxon>
    </lineage>
</organism>
<evidence type="ECO:0000313" key="2">
    <source>
        <dbReference type="Proteomes" id="UP000823775"/>
    </source>
</evidence>
<reference evidence="1 2" key="1">
    <citation type="journal article" date="2021" name="BMC Genomics">
        <title>Datura genome reveals duplications of psychoactive alkaloid biosynthetic genes and high mutation rate following tissue culture.</title>
        <authorList>
            <person name="Rajewski A."/>
            <person name="Carter-House D."/>
            <person name="Stajich J."/>
            <person name="Litt A."/>
        </authorList>
    </citation>
    <scope>NUCLEOTIDE SEQUENCE [LARGE SCALE GENOMIC DNA]</scope>
    <source>
        <strain evidence="1">AR-01</strain>
    </source>
</reference>
<dbReference type="EMBL" id="JACEIK010005790">
    <property type="protein sequence ID" value="MCE0482220.1"/>
    <property type="molecule type" value="Genomic_DNA"/>
</dbReference>
<keyword evidence="2" id="KW-1185">Reference proteome</keyword>
<proteinExistence type="predicted"/>
<gene>
    <name evidence="1" type="ORF">HAX54_040735</name>
</gene>